<evidence type="ECO:0000259" key="2">
    <source>
        <dbReference type="Pfam" id="PF22600"/>
    </source>
</evidence>
<feature type="domain" description="PAP/OAS1 substrate-binding-related" evidence="3">
    <location>
        <begin position="174"/>
        <end position="366"/>
    </location>
</feature>
<organism evidence="4 5">
    <name type="scientific">Zizania palustris</name>
    <name type="common">Northern wild rice</name>
    <dbReference type="NCBI Taxonomy" id="103762"/>
    <lineage>
        <taxon>Eukaryota</taxon>
        <taxon>Viridiplantae</taxon>
        <taxon>Streptophyta</taxon>
        <taxon>Embryophyta</taxon>
        <taxon>Tracheophyta</taxon>
        <taxon>Spermatophyta</taxon>
        <taxon>Magnoliopsida</taxon>
        <taxon>Liliopsida</taxon>
        <taxon>Poales</taxon>
        <taxon>Poaceae</taxon>
        <taxon>BOP clade</taxon>
        <taxon>Oryzoideae</taxon>
        <taxon>Oryzeae</taxon>
        <taxon>Zizaniinae</taxon>
        <taxon>Zizania</taxon>
    </lineage>
</organism>
<dbReference type="Pfam" id="PF22600">
    <property type="entry name" value="MTPAP-like_central"/>
    <property type="match status" value="1"/>
</dbReference>
<evidence type="ECO:0008006" key="6">
    <source>
        <dbReference type="Google" id="ProtNLM"/>
    </source>
</evidence>
<dbReference type="Pfam" id="PF26180">
    <property type="entry name" value="PAP-OAS1"/>
    <property type="match status" value="1"/>
</dbReference>
<feature type="region of interest" description="Disordered" evidence="1">
    <location>
        <begin position="824"/>
        <end position="844"/>
    </location>
</feature>
<sequence>MAGGGGGGGGGGGTLAAAMARAAPETAAIPAGAVERAAAAAAEVVRRVRPTEASEQRRAGVVDYARRLVGSALGCEVFAYGSVPLKTYLPDGDVDLTVLGNTSYDSTLIDDIYYILESEEQNSDAEFEVKDLQLINAEVRIIKCTIENIVVDMSFNQTGGICALCFLELVDRKVGKDHLLKRSVILIKAWCYYESRLLGAHHGLISTYALETLILYIFNLFHKSLHSPLEVLYRFLEYFSKFDWDNYCISLNGPVALSSLPNQIVEATNAPGHDLLFDKEFLKNSACKTLLPPIDSKACYTIFRVKYLNIIDPLKEHNNLGRSVNKASFNRIRIAFSYGARKLGQVLLLPLELIPDEIYGFFKNTLNRNGNGVRPDINNESYDGALHYQYPLFYQENGNGNSEQYTNPEMVEQSVKEASSDCKVIRDSFDIPTLSTMSDIDVNVMLPGLLSPSSTETDERRLSPVSSHSTEYFSQQSQDEGNWENSVPWYHSSDDIPSLHGTGPHILQKHIASLADNDKILINQQARVKNNQASAPKGNSATYEASARCKVQAVLDTGTKDLKISGYLKVQDNGHEHMSTNKKIDNYSCDTCKECVRPEDEAEIPKYYKHVRSSKNSLENQIYDIDTGFARSDIAMKQIPKYQPLKIQDMSNQCICPTRNLTGYQGFNVQKRQEIHNWPRKQTTVCEPLKRPNSLHGRACSNKKSIAKHIPSYQANSNKESEIVGKSRRLLPRAQISHCDNKRQTMFAASTCQPSLPDTKGYSPSGDLETPPLEETIEFGTLGPFSLTFMSPVSKKATNTLSTSKACANAAASVLQSRLTQSRSPGFYKIGDEDHFPPLHAGTR</sequence>
<evidence type="ECO:0000259" key="3">
    <source>
        <dbReference type="Pfam" id="PF26180"/>
    </source>
</evidence>
<evidence type="ECO:0000313" key="5">
    <source>
        <dbReference type="Proteomes" id="UP000729402"/>
    </source>
</evidence>
<dbReference type="AlphaFoldDB" id="A0A8J6BTQ7"/>
<feature type="domain" description="Poly(A) RNA polymerase mitochondrial-like central palm" evidence="2">
    <location>
        <begin position="43"/>
        <end position="161"/>
    </location>
</feature>
<evidence type="ECO:0000313" key="4">
    <source>
        <dbReference type="EMBL" id="KAG8096072.1"/>
    </source>
</evidence>
<reference evidence="4" key="2">
    <citation type="submission" date="2021-02" db="EMBL/GenBank/DDBJ databases">
        <authorList>
            <person name="Kimball J.A."/>
            <person name="Haas M.W."/>
            <person name="Macchietto M."/>
            <person name="Kono T."/>
            <person name="Duquette J."/>
            <person name="Shao M."/>
        </authorList>
    </citation>
    <scope>NUCLEOTIDE SEQUENCE</scope>
    <source>
        <tissue evidence="4">Fresh leaf tissue</tissue>
    </source>
</reference>
<comment type="caution">
    <text evidence="4">The sequence shown here is derived from an EMBL/GenBank/DDBJ whole genome shotgun (WGS) entry which is preliminary data.</text>
</comment>
<dbReference type="InterPro" id="IPR054708">
    <property type="entry name" value="MTPAP-like_central"/>
</dbReference>
<dbReference type="EMBL" id="JAAALK010000079">
    <property type="protein sequence ID" value="KAG8096072.1"/>
    <property type="molecule type" value="Genomic_DNA"/>
</dbReference>
<dbReference type="InterPro" id="IPR058920">
    <property type="entry name" value="PAP-OAS1-bd-rel"/>
</dbReference>
<name>A0A8J6BTQ7_ZIZPA</name>
<accession>A0A8J6BTQ7</accession>
<dbReference type="CDD" id="cd05402">
    <property type="entry name" value="NT_PAP_TUTase"/>
    <property type="match status" value="1"/>
</dbReference>
<protein>
    <recommendedName>
        <fullName evidence="6">PAP-associated domain-containing protein</fullName>
    </recommendedName>
</protein>
<keyword evidence="5" id="KW-1185">Reference proteome</keyword>
<dbReference type="OrthoDB" id="273917at2759"/>
<dbReference type="PANTHER" id="PTHR45979">
    <property type="entry name" value="PAP/OAS1 SUBSTRATE-BINDING DOMAIN SUPERFAMILY"/>
    <property type="match status" value="1"/>
</dbReference>
<dbReference type="PANTHER" id="PTHR45979:SF3">
    <property type="entry name" value="EXPRESSED PROTEIN"/>
    <property type="match status" value="1"/>
</dbReference>
<proteinExistence type="predicted"/>
<dbReference type="Proteomes" id="UP000729402">
    <property type="component" value="Unassembled WGS sequence"/>
</dbReference>
<dbReference type="InterPro" id="IPR058921">
    <property type="entry name" value="PAP/OAS1-rel"/>
</dbReference>
<evidence type="ECO:0000256" key="1">
    <source>
        <dbReference type="SAM" id="MobiDB-lite"/>
    </source>
</evidence>
<reference evidence="4" key="1">
    <citation type="journal article" date="2021" name="bioRxiv">
        <title>Whole Genome Assembly and Annotation of Northern Wild Rice, Zizania palustris L., Supports a Whole Genome Duplication in the Zizania Genus.</title>
        <authorList>
            <person name="Haas M."/>
            <person name="Kono T."/>
            <person name="Macchietto M."/>
            <person name="Millas R."/>
            <person name="McGilp L."/>
            <person name="Shao M."/>
            <person name="Duquette J."/>
            <person name="Hirsch C.N."/>
            <person name="Kimball J."/>
        </authorList>
    </citation>
    <scope>NUCLEOTIDE SEQUENCE</scope>
    <source>
        <tissue evidence="4">Fresh leaf tissue</tissue>
    </source>
</reference>
<gene>
    <name evidence="4" type="ORF">GUJ93_ZPchr0013g37017</name>
</gene>